<gene>
    <name evidence="2" type="ORF">OQ279_00220</name>
</gene>
<dbReference type="InterPro" id="IPR050902">
    <property type="entry name" value="ABC_Transporter_SBP"/>
</dbReference>
<feature type="domain" description="Fe/B12 periplasmic-binding" evidence="1">
    <location>
        <begin position="96"/>
        <end position="368"/>
    </location>
</feature>
<dbReference type="PANTHER" id="PTHR30535:SF34">
    <property type="entry name" value="MOLYBDATE-BINDING PROTEIN MOLA"/>
    <property type="match status" value="1"/>
</dbReference>
<dbReference type="Pfam" id="PF01497">
    <property type="entry name" value="Peripla_BP_2"/>
    <property type="match status" value="1"/>
</dbReference>
<dbReference type="RefSeq" id="WP_266067739.1">
    <property type="nucleotide sequence ID" value="NZ_JAPJDA010000001.1"/>
</dbReference>
<evidence type="ECO:0000313" key="3">
    <source>
        <dbReference type="Proteomes" id="UP001148482"/>
    </source>
</evidence>
<dbReference type="PANTHER" id="PTHR30535">
    <property type="entry name" value="VITAMIN B12-BINDING PROTEIN"/>
    <property type="match status" value="1"/>
</dbReference>
<dbReference type="EMBL" id="JAPJDA010000001">
    <property type="protein sequence ID" value="MCX2836559.1"/>
    <property type="molecule type" value="Genomic_DNA"/>
</dbReference>
<comment type="caution">
    <text evidence="2">The sequence shown here is derived from an EMBL/GenBank/DDBJ whole genome shotgun (WGS) entry which is preliminary data.</text>
</comment>
<dbReference type="PROSITE" id="PS50983">
    <property type="entry name" value="FE_B12_PBP"/>
    <property type="match status" value="1"/>
</dbReference>
<proteinExistence type="predicted"/>
<name>A0A9X3CW59_9FLAO</name>
<dbReference type="Gene3D" id="3.40.50.1980">
    <property type="entry name" value="Nitrogenase molybdenum iron protein domain"/>
    <property type="match status" value="2"/>
</dbReference>
<evidence type="ECO:0000259" key="1">
    <source>
        <dbReference type="PROSITE" id="PS50983"/>
    </source>
</evidence>
<evidence type="ECO:0000313" key="2">
    <source>
        <dbReference type="EMBL" id="MCX2836559.1"/>
    </source>
</evidence>
<organism evidence="2 3">
    <name type="scientific">Salinimicrobium profundisediminis</name>
    <dbReference type="NCBI Taxonomy" id="2994553"/>
    <lineage>
        <taxon>Bacteria</taxon>
        <taxon>Pseudomonadati</taxon>
        <taxon>Bacteroidota</taxon>
        <taxon>Flavobacteriia</taxon>
        <taxon>Flavobacteriales</taxon>
        <taxon>Flavobacteriaceae</taxon>
        <taxon>Salinimicrobium</taxon>
    </lineage>
</organism>
<accession>A0A9X3CW59</accession>
<dbReference type="SUPFAM" id="SSF53807">
    <property type="entry name" value="Helical backbone' metal receptor"/>
    <property type="match status" value="1"/>
</dbReference>
<sequence length="381" mass="42841">MKNTLYTYSLLLLIICFGCKSDKKEKAPLLSKQGKEVEIQYASGLKITDFGDHKIITVENPWPNADRTYRYLLAEEGATVPQDVEFDQRIQIPVKNIVVTSTTHIPALEVLNSEELLVGFPGLDYISSEKTRKRIDAGKIKEIGKNEALNTESLLNLQPDVVIGFSVDGSNKSLDLLQKTGIPVVFNADWTEHTPLGKAEWIKFFGAFLGKMNEANAFFEEVEEEYLSAKELAKKAKNKPDVVAGAMYQDQWYLPAGNSWQAIFIEDAHANYLFKETEGTGSLSLSFENVLTQAAHADFWMGPGQFTAYTQMLQASPHYARFEAFENRNIYTFASEKGSTGGVIFYELAPLRPDLVLKDMISVFHPQLLPNYTSTFYKPLE</sequence>
<dbReference type="Proteomes" id="UP001148482">
    <property type="component" value="Unassembled WGS sequence"/>
</dbReference>
<keyword evidence="3" id="KW-1185">Reference proteome</keyword>
<dbReference type="AlphaFoldDB" id="A0A9X3CW59"/>
<dbReference type="GO" id="GO:0071281">
    <property type="term" value="P:cellular response to iron ion"/>
    <property type="evidence" value="ECO:0007669"/>
    <property type="project" value="TreeGrafter"/>
</dbReference>
<protein>
    <submittedName>
        <fullName evidence="2">ABC transporter substrate-binding protein</fullName>
    </submittedName>
</protein>
<reference evidence="2" key="1">
    <citation type="submission" date="2022-11" db="EMBL/GenBank/DDBJ databases">
        <title>Salinimicrobium profundisediminis sp. nov., isolated from deep-sea sediment of the Mariana Trench.</title>
        <authorList>
            <person name="Fu H."/>
        </authorList>
    </citation>
    <scope>NUCLEOTIDE SEQUENCE</scope>
    <source>
        <strain evidence="2">MT39</strain>
    </source>
</reference>
<dbReference type="InterPro" id="IPR002491">
    <property type="entry name" value="ABC_transptr_periplasmic_BD"/>
</dbReference>